<reference evidence="1 2" key="1">
    <citation type="submission" date="2019-03" db="EMBL/GenBank/DDBJ databases">
        <title>Genomic Encyclopedia of Type Strains, Phase IV (KMG-IV): sequencing the most valuable type-strain genomes for metagenomic binning, comparative biology and taxonomic classification.</title>
        <authorList>
            <person name="Goeker M."/>
        </authorList>
    </citation>
    <scope>NUCLEOTIDE SEQUENCE [LARGE SCALE GENOMIC DNA]</scope>
    <source>
        <strain evidence="1 2">DSM 29489</strain>
    </source>
</reference>
<gene>
    <name evidence="1" type="ORF">EDD59_11678</name>
</gene>
<evidence type="ECO:0000313" key="2">
    <source>
        <dbReference type="Proteomes" id="UP000295726"/>
    </source>
</evidence>
<keyword evidence="2" id="KW-1185">Reference proteome</keyword>
<dbReference type="AlphaFoldDB" id="A0A4R3K4J5"/>
<evidence type="ECO:0000313" key="1">
    <source>
        <dbReference type="EMBL" id="TCS77595.1"/>
    </source>
</evidence>
<proteinExistence type="predicted"/>
<organism evidence="1 2">
    <name type="scientific">Muricomes intestini</name>
    <dbReference type="NCBI Taxonomy" id="1796634"/>
    <lineage>
        <taxon>Bacteria</taxon>
        <taxon>Bacillati</taxon>
        <taxon>Bacillota</taxon>
        <taxon>Clostridia</taxon>
        <taxon>Lachnospirales</taxon>
        <taxon>Lachnospiraceae</taxon>
        <taxon>Muricomes</taxon>
    </lineage>
</organism>
<dbReference type="EMBL" id="SLZZ01000016">
    <property type="protein sequence ID" value="TCS77595.1"/>
    <property type="molecule type" value="Genomic_DNA"/>
</dbReference>
<sequence>MFMLNLYVQLLLCNYSNETVCGKYLDLVWKMPLIGPRPPFYTNPRYNLSYPTI</sequence>
<name>A0A4R3K4J5_9FIRM</name>
<dbReference type="Proteomes" id="UP000295726">
    <property type="component" value="Unassembled WGS sequence"/>
</dbReference>
<protein>
    <submittedName>
        <fullName evidence="1">Uncharacterized protein</fullName>
    </submittedName>
</protein>
<accession>A0A4R3K4J5</accession>
<comment type="caution">
    <text evidence="1">The sequence shown here is derived from an EMBL/GenBank/DDBJ whole genome shotgun (WGS) entry which is preliminary data.</text>
</comment>